<proteinExistence type="inferred from homology"/>
<dbReference type="KEGG" id="cid:P73_3490"/>
<accession>A0A0B5E4C6</accession>
<dbReference type="Pfam" id="PF02308">
    <property type="entry name" value="MgtC"/>
    <property type="match status" value="1"/>
</dbReference>
<comment type="similarity">
    <text evidence="2 7">Belongs to the MgtC/SapB family.</text>
</comment>
<keyword evidence="7" id="KW-0997">Cell inner membrane</keyword>
<evidence type="ECO:0000313" key="10">
    <source>
        <dbReference type="Proteomes" id="UP000031521"/>
    </source>
</evidence>
<dbReference type="EMBL" id="CP004393">
    <property type="protein sequence ID" value="AJE48205.1"/>
    <property type="molecule type" value="Genomic_DNA"/>
</dbReference>
<feature type="transmembrane region" description="Helical" evidence="7">
    <location>
        <begin position="20"/>
        <end position="40"/>
    </location>
</feature>
<organism evidence="9 10">
    <name type="scientific">Celeribacter indicus</name>
    <dbReference type="NCBI Taxonomy" id="1208324"/>
    <lineage>
        <taxon>Bacteria</taxon>
        <taxon>Pseudomonadati</taxon>
        <taxon>Pseudomonadota</taxon>
        <taxon>Alphaproteobacteria</taxon>
        <taxon>Rhodobacterales</taxon>
        <taxon>Roseobacteraceae</taxon>
        <taxon>Celeribacter</taxon>
    </lineage>
</organism>
<dbReference type="OrthoDB" id="9811198at2"/>
<keyword evidence="4 7" id="KW-0812">Transmembrane</keyword>
<dbReference type="Proteomes" id="UP000031521">
    <property type="component" value="Chromosome"/>
</dbReference>
<dbReference type="AlphaFoldDB" id="A0A0B5E4C6"/>
<evidence type="ECO:0000256" key="1">
    <source>
        <dbReference type="ARBA" id="ARBA00004651"/>
    </source>
</evidence>
<dbReference type="PRINTS" id="PR01837">
    <property type="entry name" value="MGTCSAPBPROT"/>
</dbReference>
<evidence type="ECO:0000256" key="5">
    <source>
        <dbReference type="ARBA" id="ARBA00022989"/>
    </source>
</evidence>
<dbReference type="InterPro" id="IPR049177">
    <property type="entry name" value="MgtC_SapB_SrpB_YhiD_N"/>
</dbReference>
<feature type="transmembrane region" description="Helical" evidence="7">
    <location>
        <begin position="90"/>
        <end position="108"/>
    </location>
</feature>
<keyword evidence="10" id="KW-1185">Reference proteome</keyword>
<reference evidence="9 10" key="1">
    <citation type="journal article" date="2014" name="Int. J. Syst. Evol. Microbiol.">
        <title>Celeribacter indicus sp. nov., a polycyclic aromatic hydrocarbon-degrading bacterium from deep-sea sediment and reclassification of Huaishuia halophila as Celeribacter halophilus comb. nov.</title>
        <authorList>
            <person name="Lai Q."/>
            <person name="Cao J."/>
            <person name="Yuan J."/>
            <person name="Li F."/>
            <person name="Shao Z."/>
        </authorList>
    </citation>
    <scope>NUCLEOTIDE SEQUENCE [LARGE SCALE GENOMIC DNA]</scope>
    <source>
        <strain evidence="9">P73</strain>
    </source>
</reference>
<evidence type="ECO:0000313" key="9">
    <source>
        <dbReference type="EMBL" id="AJE48205.1"/>
    </source>
</evidence>
<evidence type="ECO:0000256" key="3">
    <source>
        <dbReference type="ARBA" id="ARBA00022475"/>
    </source>
</evidence>
<keyword evidence="5 7" id="KW-1133">Transmembrane helix</keyword>
<dbReference type="RefSeq" id="WP_043870577.1">
    <property type="nucleotide sequence ID" value="NZ_CP004393.1"/>
</dbReference>
<feature type="transmembrane region" description="Helical" evidence="7">
    <location>
        <begin position="137"/>
        <end position="158"/>
    </location>
</feature>
<evidence type="ECO:0000259" key="8">
    <source>
        <dbReference type="Pfam" id="PF02308"/>
    </source>
</evidence>
<dbReference type="PANTHER" id="PTHR33778:SF1">
    <property type="entry name" value="MAGNESIUM TRANSPORTER YHID-RELATED"/>
    <property type="match status" value="1"/>
</dbReference>
<dbReference type="GO" id="GO:0005886">
    <property type="term" value="C:plasma membrane"/>
    <property type="evidence" value="ECO:0007669"/>
    <property type="project" value="UniProtKB-SubCell"/>
</dbReference>
<keyword evidence="3" id="KW-1003">Cell membrane</keyword>
<comment type="subcellular location">
    <subcellularLocation>
        <location evidence="7">Cell inner membrane</location>
        <topology evidence="7">Multi-pass membrane protein</topology>
    </subcellularLocation>
    <subcellularLocation>
        <location evidence="1">Cell membrane</location>
        <topology evidence="1">Multi-pass membrane protein</topology>
    </subcellularLocation>
</comment>
<gene>
    <name evidence="9" type="ORF">P73_3490</name>
</gene>
<dbReference type="HOGENOM" id="CLU_079292_1_0_5"/>
<feature type="transmembrane region" description="Helical" evidence="7">
    <location>
        <begin position="115"/>
        <end position="131"/>
    </location>
</feature>
<evidence type="ECO:0000256" key="2">
    <source>
        <dbReference type="ARBA" id="ARBA00009298"/>
    </source>
</evidence>
<feature type="transmembrane region" description="Helical" evidence="7">
    <location>
        <begin position="52"/>
        <end position="70"/>
    </location>
</feature>
<protein>
    <recommendedName>
        <fullName evidence="7">Protein MgtC</fullName>
    </recommendedName>
</protein>
<dbReference type="PANTHER" id="PTHR33778">
    <property type="entry name" value="PROTEIN MGTC"/>
    <property type="match status" value="1"/>
</dbReference>
<keyword evidence="6 7" id="KW-0472">Membrane</keyword>
<evidence type="ECO:0000256" key="7">
    <source>
        <dbReference type="RuleBase" id="RU365041"/>
    </source>
</evidence>
<dbReference type="STRING" id="1208324.P73_3490"/>
<name>A0A0B5E4C6_9RHOB</name>
<feature type="domain" description="MgtC/SapB/SrpB/YhiD N-terminal" evidence="8">
    <location>
        <begin position="29"/>
        <end position="157"/>
    </location>
</feature>
<evidence type="ECO:0000256" key="6">
    <source>
        <dbReference type="ARBA" id="ARBA00023136"/>
    </source>
</evidence>
<sequence>MLQSLIDTFKGDFLSPFEYVSWQTAGLRLVAALLLGGLIGWERERKGKSAGLRTNMMVSVAACMFTLISFDLMTVPPTEDQTLRLDPLRLIEAVTSGVAFLAAGLIFVQGGQAKGLTTGAGMWLSGAIGLACGVGNLGLAVMATGLAVVMLWLLALIAERTMPPPRRRTDEEDDL</sequence>
<dbReference type="InterPro" id="IPR003416">
    <property type="entry name" value="MgtC/SapB/SrpB/YhiD_fam"/>
</dbReference>
<evidence type="ECO:0000256" key="4">
    <source>
        <dbReference type="ARBA" id="ARBA00022692"/>
    </source>
</evidence>